<protein>
    <submittedName>
        <fullName evidence="1">33607_t:CDS:1</fullName>
    </submittedName>
</protein>
<accession>A0ABN7X896</accession>
<keyword evidence="2" id="KW-1185">Reference proteome</keyword>
<gene>
    <name evidence="1" type="ORF">GMARGA_LOCUS40046</name>
</gene>
<feature type="non-terminal residue" evidence="1">
    <location>
        <position position="1"/>
    </location>
</feature>
<name>A0ABN7X896_GIGMA</name>
<comment type="caution">
    <text evidence="1">The sequence shown here is derived from an EMBL/GenBank/DDBJ whole genome shotgun (WGS) entry which is preliminary data.</text>
</comment>
<evidence type="ECO:0000313" key="1">
    <source>
        <dbReference type="EMBL" id="CAG8850106.1"/>
    </source>
</evidence>
<dbReference type="EMBL" id="CAJVQB010099508">
    <property type="protein sequence ID" value="CAG8850106.1"/>
    <property type="molecule type" value="Genomic_DNA"/>
</dbReference>
<proteinExistence type="predicted"/>
<reference evidence="1 2" key="1">
    <citation type="submission" date="2021-06" db="EMBL/GenBank/DDBJ databases">
        <authorList>
            <person name="Kallberg Y."/>
            <person name="Tangrot J."/>
            <person name="Rosling A."/>
        </authorList>
    </citation>
    <scope>NUCLEOTIDE SEQUENCE [LARGE SCALE GENOMIC DNA]</scope>
    <source>
        <strain evidence="1 2">120-4 pot B 10/14</strain>
    </source>
</reference>
<dbReference type="Proteomes" id="UP000789901">
    <property type="component" value="Unassembled WGS sequence"/>
</dbReference>
<evidence type="ECO:0000313" key="2">
    <source>
        <dbReference type="Proteomes" id="UP000789901"/>
    </source>
</evidence>
<feature type="non-terminal residue" evidence="1">
    <location>
        <position position="45"/>
    </location>
</feature>
<sequence>DSQFKAKLFINMSALVLALTIFVLVIPTAFKITAAPQMTNESNFN</sequence>
<organism evidence="1 2">
    <name type="scientific">Gigaspora margarita</name>
    <dbReference type="NCBI Taxonomy" id="4874"/>
    <lineage>
        <taxon>Eukaryota</taxon>
        <taxon>Fungi</taxon>
        <taxon>Fungi incertae sedis</taxon>
        <taxon>Mucoromycota</taxon>
        <taxon>Glomeromycotina</taxon>
        <taxon>Glomeromycetes</taxon>
        <taxon>Diversisporales</taxon>
        <taxon>Gigasporaceae</taxon>
        <taxon>Gigaspora</taxon>
    </lineage>
</organism>